<keyword evidence="3 6" id="KW-0732">Signal</keyword>
<feature type="compositionally biased region" description="Gly residues" evidence="5">
    <location>
        <begin position="562"/>
        <end position="582"/>
    </location>
</feature>
<dbReference type="Gene3D" id="2.60.40.10">
    <property type="entry name" value="Immunoglobulins"/>
    <property type="match status" value="3"/>
</dbReference>
<dbReference type="NCBIfam" id="NF012200">
    <property type="entry name" value="choice_anch_D"/>
    <property type="match status" value="4"/>
</dbReference>
<dbReference type="InterPro" id="IPR047589">
    <property type="entry name" value="DUF11_rpt"/>
</dbReference>
<dbReference type="Proteomes" id="UP000295293">
    <property type="component" value="Unassembled WGS sequence"/>
</dbReference>
<dbReference type="SMART" id="SM00560">
    <property type="entry name" value="LamGL"/>
    <property type="match status" value="1"/>
</dbReference>
<dbReference type="InterPro" id="IPR031549">
    <property type="entry name" value="ASH"/>
</dbReference>
<feature type="chain" id="PRO_5020259125" evidence="6">
    <location>
        <begin position="38"/>
        <end position="1680"/>
    </location>
</feature>
<feature type="compositionally biased region" description="Gly residues" evidence="5">
    <location>
        <begin position="464"/>
        <end position="478"/>
    </location>
</feature>
<comment type="subcellular location">
    <subcellularLocation>
        <location evidence="1">Cytoplasm</location>
    </subcellularLocation>
</comment>
<dbReference type="SUPFAM" id="SSF49899">
    <property type="entry name" value="Concanavalin A-like lectins/glucanases"/>
    <property type="match status" value="1"/>
</dbReference>
<keyword evidence="4" id="KW-1015">Disulfide bond</keyword>
<dbReference type="Gene3D" id="2.60.120.200">
    <property type="match status" value="1"/>
</dbReference>
<evidence type="ECO:0000256" key="5">
    <source>
        <dbReference type="SAM" id="MobiDB-lite"/>
    </source>
</evidence>
<evidence type="ECO:0000256" key="4">
    <source>
        <dbReference type="ARBA" id="ARBA00023157"/>
    </source>
</evidence>
<feature type="region of interest" description="Disordered" evidence="5">
    <location>
        <begin position="562"/>
        <end position="583"/>
    </location>
</feature>
<evidence type="ECO:0000313" key="9">
    <source>
        <dbReference type="Proteomes" id="UP000295293"/>
    </source>
</evidence>
<feature type="compositionally biased region" description="Gly residues" evidence="5">
    <location>
        <begin position="380"/>
        <end position="422"/>
    </location>
</feature>
<dbReference type="GO" id="GO:0005737">
    <property type="term" value="C:cytoplasm"/>
    <property type="evidence" value="ECO:0007669"/>
    <property type="project" value="UniProtKB-SubCell"/>
</dbReference>
<protein>
    <submittedName>
        <fullName evidence="8">Putative repeat protein (TIGR01451 family)</fullName>
    </submittedName>
</protein>
<feature type="domain" description="LamG-like jellyroll fold" evidence="7">
    <location>
        <begin position="114"/>
        <end position="239"/>
    </location>
</feature>
<dbReference type="Pfam" id="PF15780">
    <property type="entry name" value="ASH"/>
    <property type="match status" value="1"/>
</dbReference>
<dbReference type="InterPro" id="IPR001434">
    <property type="entry name" value="OmcB-like_DUF11"/>
</dbReference>
<gene>
    <name evidence="8" type="ORF">DFR29_12448</name>
</gene>
<evidence type="ECO:0000259" key="7">
    <source>
        <dbReference type="SMART" id="SM00560"/>
    </source>
</evidence>
<accession>A0A4R6YKT3</accession>
<keyword evidence="2" id="KW-0963">Cytoplasm</keyword>
<name>A0A4R6YKT3_9GAMM</name>
<evidence type="ECO:0000256" key="3">
    <source>
        <dbReference type="ARBA" id="ARBA00022729"/>
    </source>
</evidence>
<organism evidence="8 9">
    <name type="scientific">Tahibacter aquaticus</name>
    <dbReference type="NCBI Taxonomy" id="520092"/>
    <lineage>
        <taxon>Bacteria</taxon>
        <taxon>Pseudomonadati</taxon>
        <taxon>Pseudomonadota</taxon>
        <taxon>Gammaproteobacteria</taxon>
        <taxon>Lysobacterales</taxon>
        <taxon>Rhodanobacteraceae</taxon>
        <taxon>Tahibacter</taxon>
    </lineage>
</organism>
<feature type="compositionally biased region" description="Gly residues" evidence="5">
    <location>
        <begin position="430"/>
        <end position="455"/>
    </location>
</feature>
<feature type="signal peptide" evidence="6">
    <location>
        <begin position="1"/>
        <end position="37"/>
    </location>
</feature>
<evidence type="ECO:0000313" key="8">
    <source>
        <dbReference type="EMBL" id="TDR37751.1"/>
    </source>
</evidence>
<dbReference type="Pfam" id="PF13385">
    <property type="entry name" value="Laminin_G_3"/>
    <property type="match status" value="1"/>
</dbReference>
<comment type="caution">
    <text evidence="8">The sequence shown here is derived from an EMBL/GenBank/DDBJ whole genome shotgun (WGS) entry which is preliminary data.</text>
</comment>
<dbReference type="InterPro" id="IPR006558">
    <property type="entry name" value="LamG-like"/>
</dbReference>
<dbReference type="InterPro" id="IPR013320">
    <property type="entry name" value="ConA-like_dom_sf"/>
</dbReference>
<dbReference type="EMBL" id="SNZH01000024">
    <property type="protein sequence ID" value="TDR37751.1"/>
    <property type="molecule type" value="Genomic_DNA"/>
</dbReference>
<evidence type="ECO:0000256" key="6">
    <source>
        <dbReference type="SAM" id="SignalP"/>
    </source>
</evidence>
<dbReference type="Pfam" id="PF01345">
    <property type="entry name" value="DUF11"/>
    <property type="match status" value="1"/>
</dbReference>
<keyword evidence="9" id="KW-1185">Reference proteome</keyword>
<feature type="region of interest" description="Disordered" evidence="5">
    <location>
        <begin position="380"/>
        <end position="483"/>
    </location>
</feature>
<sequence length="1680" mass="164433">MGGTHRASRVGSLCAACAFSAATAAVLLATTAQPAVAAVTPIDYYRMGETENAAPGTASATPDSVGGKTMTLVGSPLYTADTASTAISATGSTRSLWFFAGTSGSASLLTTATDNVGLEAWVKPSSMPAGSHCLVYNGSSGANGFGLFMNGASYEARIGSTSFGAAPATTTDWVHLAVVRSGGVATFYVNGVANATSLVAMVTPTGQFGVAASPPAFSNDLFFGHVDEVRAFTFAPGAFVPADLLIARRTVSTTNDSGDGSLRKAMTAAPAGTIIDILIPGTLTLQSPLPFVTGALRISGPGSASFTIDGANLHRPFFIDAPTSAVSLSGVTIAHGRAKGGNGGGGMFTGGGGLGAGGAMFVNRGNLTLSDVAFAGNQAVGGNGGDSRQGPSGSGGGGLGGDGGSAGFTDGSGGGGFLGRGGDSPVNFSGSGGGGGVVGNGGNSGNGGGGGGGAWTAGQDGQASTGGTGADGLGGNGGTRTFNGQNGGAGLDYGGGGGGGGASGNSIDGKGGAGGRFGGGGGGAYDFSTYGHAAGAGGEFGGGGGTLGYAGQNAGDGGWGGGGGGSRYGKPGTSGFGGGGGSASNVTAQAPGGAFGGRGSVGYSLGGAGGGGGALGAAVFVRADNGATLTVREPQFDVGTVMAGAAGGEILGNCLSFCALGGTARGETMFLLGGATTLDVSSGTRTIPGTIGSSAAAPAALVKTGAGTLALSANSIELGNVDVAAGTLQVNGTLGSPQVSVASGAAIGGSGTVVALQVHAAATLAPGAGVGNLTTGGLSLAGAIHYNWQLLDASAAAGIGYDTLTINGALDLSGASGSKINLWTLSSMAPDVSGLASNFDAEVAASWTLIHTTGGISGFSAASFAIVTGAENGTSGFANPYAGQFSVAVVGNDLVLKYLPAQEIAIEQPVGTDVADGGSRDFGLVNLGTSGTFTFTLFNRGGGPDLLLSGNPLVAVSGDNAAEFVVTRQPSSPVTAAAGSTTFDVAFTPTAVGTRTAALRIANNDPNENPFDIVLSGTGGAPEIDVEQPSGTALLNGGSRNFGTVVAGGFATKQFFIKNSGAASLHGVSASLGGPDATAFQIVSNPSATVAPGNATVFTMAFVPTAAGVKTATLTIVSNDADENPYLVSLSGTADDTDIVVEQPAGNVVPDGGSRYLGSASPGGSIDSVFTIRNAGSSGPALSGLGITIDGADAASFSIVANPVAPIPLGGSTTFTLRFAPITRGAKTASLHIASNDPDENPYDIALSADGISPEIVVEQPLAVDVPDGGSRNVGSVNLGATASLDFTIRNRGDSELALGSASISGTNAADFAIVRQPESIVGAPMQSSNGSFETPLLGAGAFVASPAGAAWNFGARAGVARSGSPWFVNAPPSGAQAAYIQVQSNDMESYLEQPVTFANAGLYLIRFSYVRRGSGYGGTSIEVSIDNTVIDTLPLNLQNDDTWRTFVVPYTNPSPGATRTLLLRGNLIDGDRATAIDDVRIESTAITKVRFLPRGSGIRTATLSIPNNDADENPFDITLTGSGSGQGADLQVSKTNFGSNLYPGEDTAYTIQVLNAGPDRVSNVRVADTPPAALINAHWTCTSTPGSLCPNASGSGNLEELVAQPLPSGALLQYAYFARVAGGASGFVTNIATVTSNDPAVPEVDAANNNATDTDSIVGDGLFRDDFESNQSSLLRPPL</sequence>
<evidence type="ECO:0000256" key="2">
    <source>
        <dbReference type="ARBA" id="ARBA00022490"/>
    </source>
</evidence>
<proteinExistence type="predicted"/>
<dbReference type="NCBIfam" id="TIGR01451">
    <property type="entry name" value="B_ant_repeat"/>
    <property type="match status" value="1"/>
</dbReference>
<evidence type="ECO:0000256" key="1">
    <source>
        <dbReference type="ARBA" id="ARBA00004496"/>
    </source>
</evidence>
<dbReference type="InterPro" id="IPR013783">
    <property type="entry name" value="Ig-like_fold"/>
</dbReference>
<reference evidence="8 9" key="1">
    <citation type="submission" date="2019-03" db="EMBL/GenBank/DDBJ databases">
        <title>Genomic Encyclopedia of Type Strains, Phase IV (KMG-IV): sequencing the most valuable type-strain genomes for metagenomic binning, comparative biology and taxonomic classification.</title>
        <authorList>
            <person name="Goeker M."/>
        </authorList>
    </citation>
    <scope>NUCLEOTIDE SEQUENCE [LARGE SCALE GENOMIC DNA]</scope>
    <source>
        <strain evidence="8 9">DSM 21667</strain>
    </source>
</reference>